<dbReference type="EMBL" id="JJQO01000210">
    <property type="protein sequence ID" value="KKH63048.1"/>
    <property type="molecule type" value="Genomic_DNA"/>
</dbReference>
<dbReference type="EMBL" id="JJQX01000230">
    <property type="protein sequence ID" value="KKH89161.1"/>
    <property type="molecule type" value="Genomic_DNA"/>
</dbReference>
<dbReference type="EMBL" id="JJQT01000233">
    <property type="protein sequence ID" value="KKH72835.1"/>
    <property type="molecule type" value="Genomic_DNA"/>
</dbReference>
<dbReference type="Proteomes" id="UP000033864">
    <property type="component" value="Unassembled WGS sequence"/>
</dbReference>
<dbReference type="EMBL" id="JJQZ01000130">
    <property type="protein sequence ID" value="KKH93427.1"/>
    <property type="molecule type" value="Genomic_DNA"/>
</dbReference>
<evidence type="ECO:0000313" key="43">
    <source>
        <dbReference type="Proteomes" id="UP000034227"/>
    </source>
</evidence>
<evidence type="ECO:0000313" key="41">
    <source>
        <dbReference type="Proteomes" id="UP000034142"/>
    </source>
</evidence>
<evidence type="ECO:0000313" key="56">
    <source>
        <dbReference type="Proteomes" id="UP000034842"/>
    </source>
</evidence>
<dbReference type="EMBL" id="JJQG01000104">
    <property type="protein sequence ID" value="KKH37600.1"/>
    <property type="molecule type" value="Genomic_DNA"/>
</dbReference>
<dbReference type="GO" id="GO:0015833">
    <property type="term" value="P:peptide transport"/>
    <property type="evidence" value="ECO:0007669"/>
    <property type="project" value="TreeGrafter"/>
</dbReference>
<evidence type="ECO:0000313" key="29">
    <source>
        <dbReference type="EMBL" id="KKH89161.1"/>
    </source>
</evidence>
<feature type="domain" description="Solute-binding protein family 5" evidence="6">
    <location>
        <begin position="107"/>
        <end position="468"/>
    </location>
</feature>
<dbReference type="InterPro" id="IPR039424">
    <property type="entry name" value="SBP_5"/>
</dbReference>
<dbReference type="InterPro" id="IPR030678">
    <property type="entry name" value="Peptide/Ni-bd"/>
</dbReference>
<evidence type="ECO:0000313" key="25">
    <source>
        <dbReference type="EMBL" id="KKH72835.1"/>
    </source>
</evidence>
<evidence type="ECO:0000313" key="36">
    <source>
        <dbReference type="Proteomes" id="UP000033864"/>
    </source>
</evidence>
<evidence type="ECO:0000313" key="30">
    <source>
        <dbReference type="EMBL" id="KKH91641.1"/>
    </source>
</evidence>
<evidence type="ECO:0000259" key="6">
    <source>
        <dbReference type="Pfam" id="PF00496"/>
    </source>
</evidence>
<dbReference type="RefSeq" id="WP_048040541.1">
    <property type="nucleotide sequence ID" value="NZ_AP019780.1"/>
</dbReference>
<dbReference type="Proteomes" id="UP000034668">
    <property type="component" value="Unassembled WGS sequence"/>
</dbReference>
<dbReference type="CDD" id="cd08490">
    <property type="entry name" value="PBP2_NikA_DppA_OppA_like_3"/>
    <property type="match status" value="1"/>
</dbReference>
<evidence type="ECO:0000313" key="28">
    <source>
        <dbReference type="EMBL" id="KKH88280.1"/>
    </source>
</evidence>
<reference evidence="34 60" key="2">
    <citation type="submission" date="2018-05" db="EMBL/GenBank/DDBJ databases">
        <title>Methanosarcina gilichinskyana sp. nov., a novel methanogenic archaeon isolated from Holocene permafrost, North East Russia.</title>
        <authorList>
            <person name="Oshurkova V."/>
            <person name="Meer M."/>
            <person name="Bochkareva O."/>
            <person name="Shcherbakova V."/>
        </authorList>
    </citation>
    <scope>NUCLEOTIDE SEQUENCE [LARGE SCALE GENOMIC DNA]</scope>
    <source>
        <strain evidence="34 60">JL01</strain>
    </source>
</reference>
<dbReference type="EMBL" id="JJQQ01000011">
    <property type="protein sequence ID" value="KKH69989.1"/>
    <property type="molecule type" value="Genomic_DNA"/>
</dbReference>
<protein>
    <submittedName>
        <fullName evidence="20 34">ABC transporter substrate-binding protein</fullName>
    </submittedName>
</protein>
<evidence type="ECO:0000313" key="13">
    <source>
        <dbReference type="EMBL" id="KKG68160.1"/>
    </source>
</evidence>
<comment type="subcellular location">
    <subcellularLocation>
        <location evidence="1">Cell envelope</location>
    </subcellularLocation>
</comment>
<dbReference type="Proteomes" id="UP000034040">
    <property type="component" value="Unassembled WGS sequence"/>
</dbReference>
<dbReference type="Proteomes" id="UP000034232">
    <property type="component" value="Unassembled WGS sequence"/>
</dbReference>
<evidence type="ECO:0000313" key="9">
    <source>
        <dbReference type="EMBL" id="KKG09395.1"/>
    </source>
</evidence>
<evidence type="ECO:0000256" key="2">
    <source>
        <dbReference type="ARBA" id="ARBA00005695"/>
    </source>
</evidence>
<dbReference type="Proteomes" id="UP000034152">
    <property type="component" value="Unassembled WGS sequence"/>
</dbReference>
<evidence type="ECO:0000313" key="12">
    <source>
        <dbReference type="EMBL" id="KKG59121.1"/>
    </source>
</evidence>
<dbReference type="SUPFAM" id="SSF53850">
    <property type="entry name" value="Periplasmic binding protein-like II"/>
    <property type="match status" value="1"/>
</dbReference>
<dbReference type="Proteomes" id="UP000034758">
    <property type="component" value="Unassembled WGS sequence"/>
</dbReference>
<dbReference type="EMBL" id="JJQP01000280">
    <property type="protein sequence ID" value="KKH61649.1"/>
    <property type="molecule type" value="Genomic_DNA"/>
</dbReference>
<dbReference type="EMBL" id="JJPM01000308">
    <property type="protein sequence ID" value="KKG68160.1"/>
    <property type="molecule type" value="Genomic_DNA"/>
</dbReference>
<feature type="compositionally biased region" description="Polar residues" evidence="5">
    <location>
        <begin position="42"/>
        <end position="54"/>
    </location>
</feature>
<evidence type="ECO:0000313" key="8">
    <source>
        <dbReference type="EMBL" id="KKG00746.1"/>
    </source>
</evidence>
<evidence type="ECO:0000313" key="24">
    <source>
        <dbReference type="EMBL" id="KKH70421.1"/>
    </source>
</evidence>
<dbReference type="Proteomes" id="UP000034227">
    <property type="component" value="Unassembled WGS sequence"/>
</dbReference>
<dbReference type="EMBL" id="JJPA01000124">
    <property type="protein sequence ID" value="KKG32737.1"/>
    <property type="molecule type" value="Genomic_DNA"/>
</dbReference>
<dbReference type="EMBL" id="JJQS01000005">
    <property type="protein sequence ID" value="KKH78830.1"/>
    <property type="molecule type" value="Genomic_DNA"/>
</dbReference>
<dbReference type="EMBL" id="JJQD01000224">
    <property type="protein sequence ID" value="KKH22308.1"/>
    <property type="molecule type" value="Genomic_DNA"/>
</dbReference>
<evidence type="ECO:0000313" key="57">
    <source>
        <dbReference type="Proteomes" id="UP000034872"/>
    </source>
</evidence>
<dbReference type="EMBL" id="JJPC01000130">
    <property type="protein sequence ID" value="KKG31997.1"/>
    <property type="molecule type" value="Genomic_DNA"/>
</dbReference>
<evidence type="ECO:0000313" key="42">
    <source>
        <dbReference type="Proteomes" id="UP000034152"/>
    </source>
</evidence>
<dbReference type="EMBL" id="JJOR01000002">
    <property type="protein sequence ID" value="KKG09395.1"/>
    <property type="molecule type" value="Genomic_DNA"/>
</dbReference>
<dbReference type="Proteomes" id="UP000033814">
    <property type="component" value="Unassembled WGS sequence"/>
</dbReference>
<evidence type="ECO:0000313" key="39">
    <source>
        <dbReference type="Proteomes" id="UP000034021"/>
    </source>
</evidence>
<dbReference type="InterPro" id="IPR000914">
    <property type="entry name" value="SBP_5_dom"/>
</dbReference>
<dbReference type="Proteomes" id="UP000300067">
    <property type="component" value="Chromosome"/>
</dbReference>
<dbReference type="EMBL" id="JJQR01000174">
    <property type="protein sequence ID" value="KKH70421.1"/>
    <property type="molecule type" value="Genomic_DNA"/>
</dbReference>
<evidence type="ECO:0000313" key="15">
    <source>
        <dbReference type="EMBL" id="KKG87959.1"/>
    </source>
</evidence>
<evidence type="ECO:0000313" key="52">
    <source>
        <dbReference type="Proteomes" id="UP000034668"/>
    </source>
</evidence>
<evidence type="ECO:0000313" key="48">
    <source>
        <dbReference type="Proteomes" id="UP000034547"/>
    </source>
</evidence>
<evidence type="ECO:0000313" key="26">
    <source>
        <dbReference type="EMBL" id="KKH78830.1"/>
    </source>
</evidence>
<sequence>MKNKSSPLFVLLIILLTCFFLIASGCSSTEESEEKEAVSGMEMTSGSDAASQAEGNYEADSESSTLVLAEMWDIESINTIDGDGGTLICEKAAVTETLIGANEDFSLKPGLATSWEQLDENTWEFKLRENVTFHEGRRMTAEDVKFTLEKVIEANSKVASMLKIDSMEAIDDYTLKIKTTEINPILPGVLHYPCTAIISPSSYNEKGEFVKPVGTGPYKFESFDEQTRILTVVKNENWWGGEVGLDKMILKGIPDPNTRAMAIENGEVDFTVDVPYSETDRVDAIDGITVEKYQTPRVYKLELNLKHEPLEDIRVRQAMSYAINRKEIAEHVLYNVGEAAAGPFLPTMVWANKSLKPYNQDLKKADELLAAAGWVDTDGDGIRDKDGNPLKLNLMTYSERPGLPPMAEAMAAQLKEIGIGVKTEVMEYGSIEERRGEGNWDLFLIAANIAMVPDPEYILNNWYMTNGTDNGPGYSNPKVDSLITEARKITDLEERYKKFNEVEAIVYDEQPMIIVAYYGCAIVKKDYIKGYVFDPTAHDYRINAGMYLEK</sequence>
<dbReference type="EMBL" id="JJRB01000006">
    <property type="protein sequence ID" value="KKI06555.1"/>
    <property type="molecule type" value="Genomic_DNA"/>
</dbReference>
<dbReference type="PROSITE" id="PS51257">
    <property type="entry name" value="PROKAR_LIPOPROTEIN"/>
    <property type="match status" value="1"/>
</dbReference>
<evidence type="ECO:0000313" key="53">
    <source>
        <dbReference type="Proteomes" id="UP000034692"/>
    </source>
</evidence>
<evidence type="ECO:0000313" key="60">
    <source>
        <dbReference type="Proteomes" id="UP000300067"/>
    </source>
</evidence>
<evidence type="ECO:0000313" key="55">
    <source>
        <dbReference type="Proteomes" id="UP000034817"/>
    </source>
</evidence>
<dbReference type="EMBL" id="JJQH01000140">
    <property type="protein sequence ID" value="KKH37383.1"/>
    <property type="molecule type" value="Genomic_DNA"/>
</dbReference>
<evidence type="ECO:0000313" key="38">
    <source>
        <dbReference type="Proteomes" id="UP000033933"/>
    </source>
</evidence>
<name>A0A0F8R5V6_METMZ</name>
<evidence type="ECO:0000313" key="45">
    <source>
        <dbReference type="Proteomes" id="UP000034298"/>
    </source>
</evidence>
<evidence type="ECO:0000256" key="4">
    <source>
        <dbReference type="ARBA" id="ARBA00022729"/>
    </source>
</evidence>
<gene>
    <name evidence="34" type="ORF">DKM28_12270</name>
    <name evidence="10" type="ORF">DU30_16100</name>
    <name evidence="9" type="ORF">DU31_04305</name>
    <name evidence="8" type="ORF">DU40_11875</name>
    <name evidence="13" type="ORF">DU43_13940</name>
    <name evidence="7" type="ORF">DU47_18445</name>
    <name evidence="17" type="ORF">DU50_06065</name>
    <name evidence="11" type="ORF">DU52_00635</name>
    <name evidence="18" type="ORF">DU54_12670</name>
    <name evidence="14" type="ORF">DU55_16560</name>
    <name evidence="16" type="ORF">DU58_13840</name>
    <name evidence="12" type="ORF">DU67_15140</name>
    <name evidence="15" type="ORF">DU69_14365</name>
    <name evidence="21" type="ORF">DU73_00735</name>
    <name evidence="22" type="ORF">DU75_17365</name>
    <name evidence="20" type="ORF">DU76_08155</name>
    <name evidence="26" type="ORF">DU77_13045</name>
    <name evidence="25" type="ORF">DU78_06570</name>
    <name evidence="29" type="ORF">DU79_14605</name>
    <name evidence="28" type="ORF">DU80_01895</name>
    <name evidence="32" type="ORF">DU81_10130</name>
    <name evidence="27" type="ORF">DU82_16225</name>
    <name evidence="33" type="ORF">DU83_06990</name>
    <name evidence="31" type="ORF">DU84_14800</name>
    <name evidence="19" type="ORF">DU85_03440</name>
    <name evidence="24" type="ORF">DU86_14860</name>
    <name evidence="23" type="ORF">DU87_11680</name>
    <name evidence="30" type="ORF">DU88_12535</name>
</gene>
<evidence type="ECO:0000313" key="59">
    <source>
        <dbReference type="Proteomes" id="UP000034937"/>
    </source>
</evidence>
<dbReference type="AlphaFoldDB" id="A0A0F8R5V6"/>
<organism evidence="20 44">
    <name type="scientific">Methanosarcina mazei</name>
    <name type="common">Methanosarcina frisia</name>
    <dbReference type="NCBI Taxonomy" id="2209"/>
    <lineage>
        <taxon>Archaea</taxon>
        <taxon>Methanobacteriati</taxon>
        <taxon>Methanobacteriota</taxon>
        <taxon>Stenosarchaea group</taxon>
        <taxon>Methanomicrobia</taxon>
        <taxon>Methanosarcinales</taxon>
        <taxon>Methanosarcinaceae</taxon>
        <taxon>Methanosarcina</taxon>
    </lineage>
</organism>
<dbReference type="EMBL" id="JJOS01000119">
    <property type="protein sequence ID" value="KKF99146.1"/>
    <property type="molecule type" value="Genomic_DNA"/>
</dbReference>
<evidence type="ECO:0000313" key="27">
    <source>
        <dbReference type="EMBL" id="KKH84709.1"/>
    </source>
</evidence>
<accession>A0A0F8R5V6</accession>
<evidence type="ECO:0000256" key="5">
    <source>
        <dbReference type="SAM" id="MobiDB-lite"/>
    </source>
</evidence>
<dbReference type="Proteomes" id="UP000034925">
    <property type="component" value="Unassembled WGS sequence"/>
</dbReference>
<dbReference type="EMBL" id="JJPT01000153">
    <property type="protein sequence ID" value="KKG87959.1"/>
    <property type="molecule type" value="Genomic_DNA"/>
</dbReference>
<dbReference type="EMBL" id="JJQJ01000157">
    <property type="protein sequence ID" value="KKH46577.1"/>
    <property type="molecule type" value="Genomic_DNA"/>
</dbReference>
<dbReference type="EMBL" id="JJRA01000069">
    <property type="protein sequence ID" value="KKI04189.1"/>
    <property type="molecule type" value="Genomic_DNA"/>
</dbReference>
<dbReference type="Proteomes" id="UP000034298">
    <property type="component" value="Unassembled WGS sequence"/>
</dbReference>
<dbReference type="GO" id="GO:0042597">
    <property type="term" value="C:periplasmic space"/>
    <property type="evidence" value="ECO:0007669"/>
    <property type="project" value="UniProtKB-ARBA"/>
</dbReference>
<evidence type="ECO:0000313" key="21">
    <source>
        <dbReference type="EMBL" id="KKH61649.1"/>
    </source>
</evidence>
<evidence type="ECO:0000313" key="23">
    <source>
        <dbReference type="EMBL" id="KKH69989.1"/>
    </source>
</evidence>
<evidence type="ECO:0000313" key="32">
    <source>
        <dbReference type="EMBL" id="KKI04189.1"/>
    </source>
</evidence>
<dbReference type="Proteomes" id="UP000034578">
    <property type="component" value="Unassembled WGS sequence"/>
</dbReference>
<evidence type="ECO:0000313" key="18">
    <source>
        <dbReference type="EMBL" id="KKH37600.1"/>
    </source>
</evidence>
<evidence type="ECO:0000313" key="14">
    <source>
        <dbReference type="EMBL" id="KKG83290.1"/>
    </source>
</evidence>
<dbReference type="EMBL" id="JJPP01000018">
    <property type="protein sequence ID" value="KKG83290.1"/>
    <property type="molecule type" value="Genomic_DNA"/>
</dbReference>
<dbReference type="Proteomes" id="UP000034142">
    <property type="component" value="Unassembled WGS sequence"/>
</dbReference>
<evidence type="ECO:0000256" key="3">
    <source>
        <dbReference type="ARBA" id="ARBA00022448"/>
    </source>
</evidence>
<evidence type="ECO:0000313" key="33">
    <source>
        <dbReference type="EMBL" id="KKI06555.1"/>
    </source>
</evidence>
<dbReference type="Proteomes" id="UP000034692">
    <property type="component" value="Unassembled WGS sequence"/>
</dbReference>
<evidence type="ECO:0000313" key="46">
    <source>
        <dbReference type="Proteomes" id="UP000034399"/>
    </source>
</evidence>
<evidence type="ECO:0000313" key="50">
    <source>
        <dbReference type="Proteomes" id="UP000034597"/>
    </source>
</evidence>
<evidence type="ECO:0000313" key="35">
    <source>
        <dbReference type="Proteomes" id="UP000033814"/>
    </source>
</evidence>
<dbReference type="EMBL" id="JJQV01000042">
    <property type="protein sequence ID" value="KKH84709.1"/>
    <property type="molecule type" value="Genomic_DNA"/>
</dbReference>
<keyword evidence="49" id="KW-1185">Reference proteome</keyword>
<evidence type="ECO:0000313" key="16">
    <source>
        <dbReference type="EMBL" id="KKH22308.1"/>
    </source>
</evidence>
<evidence type="ECO:0000313" key="49">
    <source>
        <dbReference type="Proteomes" id="UP000034578"/>
    </source>
</evidence>
<evidence type="ECO:0000313" key="17">
    <source>
        <dbReference type="EMBL" id="KKH37383.1"/>
    </source>
</evidence>
<dbReference type="EMBL" id="JJQW01000002">
    <property type="protein sequence ID" value="KKH91641.1"/>
    <property type="molecule type" value="Genomic_DNA"/>
</dbReference>
<dbReference type="EMBL" id="JJQU01000065">
    <property type="protein sequence ID" value="KKH88280.1"/>
    <property type="molecule type" value="Genomic_DNA"/>
</dbReference>
<evidence type="ECO:0000256" key="1">
    <source>
        <dbReference type="ARBA" id="ARBA00004196"/>
    </source>
</evidence>
<keyword evidence="3" id="KW-0813">Transport</keyword>
<evidence type="ECO:0000313" key="22">
    <source>
        <dbReference type="EMBL" id="KKH63048.1"/>
    </source>
</evidence>
<dbReference type="Pfam" id="PF00496">
    <property type="entry name" value="SBP_bac_5"/>
    <property type="match status" value="1"/>
</dbReference>
<dbReference type="Proteomes" id="UP000034547">
    <property type="component" value="Unassembled WGS sequence"/>
</dbReference>
<dbReference type="PIRSF" id="PIRSF002741">
    <property type="entry name" value="MppA"/>
    <property type="match status" value="1"/>
</dbReference>
<keyword evidence="4" id="KW-0732">Signal</keyword>
<evidence type="ECO:0000313" key="47">
    <source>
        <dbReference type="Proteomes" id="UP000034424"/>
    </source>
</evidence>
<evidence type="ECO:0000313" key="44">
    <source>
        <dbReference type="Proteomes" id="UP000034232"/>
    </source>
</evidence>
<dbReference type="Gene3D" id="3.10.105.10">
    <property type="entry name" value="Dipeptide-binding Protein, Domain 3"/>
    <property type="match status" value="1"/>
</dbReference>
<proteinExistence type="inferred from homology"/>
<evidence type="ECO:0000313" key="31">
    <source>
        <dbReference type="EMBL" id="KKH93427.1"/>
    </source>
</evidence>
<dbReference type="Proteomes" id="UP000034937">
    <property type="component" value="Unassembled WGS sequence"/>
</dbReference>
<feature type="region of interest" description="Disordered" evidence="5">
    <location>
        <begin position="33"/>
        <end position="57"/>
    </location>
</feature>
<dbReference type="GeneID" id="66136960"/>
<dbReference type="Proteomes" id="UP000034817">
    <property type="component" value="Unassembled WGS sequence"/>
</dbReference>
<evidence type="ECO:0000313" key="10">
    <source>
        <dbReference type="EMBL" id="KKG31997.1"/>
    </source>
</evidence>
<dbReference type="Gene3D" id="3.40.190.10">
    <property type="entry name" value="Periplasmic binding protein-like II"/>
    <property type="match status" value="1"/>
</dbReference>
<dbReference type="Proteomes" id="UP000034657">
    <property type="component" value="Unassembled WGS sequence"/>
</dbReference>
<dbReference type="PATRIC" id="fig|2209.49.peg.2968"/>
<evidence type="ECO:0000313" key="19">
    <source>
        <dbReference type="EMBL" id="KKH46577.1"/>
    </source>
</evidence>
<dbReference type="Proteomes" id="UP000033933">
    <property type="component" value="Unassembled WGS sequence"/>
</dbReference>
<dbReference type="Proteomes" id="UP000034021">
    <property type="component" value="Unassembled WGS sequence"/>
</dbReference>
<evidence type="ECO:0000313" key="11">
    <source>
        <dbReference type="EMBL" id="KKG32737.1"/>
    </source>
</evidence>
<dbReference type="EMBL" id="JJPL01000160">
    <property type="protein sequence ID" value="KKG59121.1"/>
    <property type="molecule type" value="Genomic_DNA"/>
</dbReference>
<dbReference type="FunFam" id="3.10.105.10:FF:000006">
    <property type="entry name" value="Peptide ABC transporter substrate-binding protein"/>
    <property type="match status" value="1"/>
</dbReference>
<dbReference type="Proteomes" id="UP000034399">
    <property type="component" value="Unassembled WGS sequence"/>
</dbReference>
<dbReference type="EMBL" id="CP029709">
    <property type="protein sequence ID" value="QCR16674.1"/>
    <property type="molecule type" value="Genomic_DNA"/>
</dbReference>
<dbReference type="Proteomes" id="UP000034872">
    <property type="component" value="Unassembled WGS sequence"/>
</dbReference>
<evidence type="ECO:0000313" key="58">
    <source>
        <dbReference type="Proteomes" id="UP000034925"/>
    </source>
</evidence>
<reference evidence="35 36" key="1">
    <citation type="journal article" date="2015" name="ISME J.">
        <title>Genomic and phenotypic differentiation among Methanosarcina mazei populations from Columbia River sediment.</title>
        <authorList>
            <person name="Youngblut N.D."/>
            <person name="Wirth J.S."/>
            <person name="Henriksen J.R."/>
            <person name="Smith M."/>
            <person name="Simon H."/>
            <person name="Metcalf W.W."/>
            <person name="Whitaker R.J."/>
        </authorList>
    </citation>
    <scope>NUCLEOTIDE SEQUENCE [LARGE SCALE GENOMIC DNA]</scope>
    <source>
        <strain evidence="16 43">1.F.A.2.8</strain>
        <strain evidence="18 54">1.H.A.1A.1</strain>
        <strain evidence="17 39">1.H.A.1A.3</strain>
        <strain evidence="19 36">1.H.A.1A.6</strain>
        <strain evidence="20 44">1.H.A.2.3</strain>
        <strain evidence="22 53">1.H.A.2.7</strain>
        <strain evidence="21">1.H.A.2.8</strain>
        <strain evidence="23 38">1.H.M.0.1</strain>
        <strain evidence="24 58">1.H.M.1A.1</strain>
        <strain evidence="26 40">1.H.M.1A.2</strain>
        <strain evidence="25 56">1.H.M.1A.3</strain>
        <strain evidence="28 42">1.H.M.2.1</strain>
        <strain evidence="27 35">1.H.M.2.2</strain>
        <strain evidence="30 59">1.H.M.2.3</strain>
        <strain evidence="29 52">1.H.M.2.4</strain>
        <strain evidence="31 57">1.H.T.2.1</strain>
        <strain evidence="32 37">1.H.T.2.3</strain>
        <strain evidence="33 48">1.H.T.2.5</strain>
        <strain evidence="9 41">2.F.A.2.3</strain>
        <strain evidence="7 49">2.F.A.2.4</strain>
        <strain evidence="8 50">2.F.T.0.2</strain>
        <strain evidence="11 46">3.F.A.1A.1</strain>
        <strain evidence="10 45">3.F.A.1B.1</strain>
        <strain evidence="12 47">3.F.T.2.1</strain>
        <strain evidence="13">3.H.A.1A.1</strain>
        <strain evidence="14 55">3.H.A.2.4</strain>
        <strain evidence="15 51">3.H.M.1A.1</strain>
    </source>
</reference>
<evidence type="ECO:0000313" key="34">
    <source>
        <dbReference type="EMBL" id="QCR16674.1"/>
    </source>
</evidence>
<dbReference type="EMBL" id="JJQM01000059">
    <property type="protein sequence ID" value="KKH56454.1"/>
    <property type="molecule type" value="Genomic_DNA"/>
</dbReference>
<dbReference type="Proteomes" id="UP000034424">
    <property type="component" value="Unassembled WGS sequence"/>
</dbReference>
<dbReference type="GO" id="GO:1904680">
    <property type="term" value="F:peptide transmembrane transporter activity"/>
    <property type="evidence" value="ECO:0007669"/>
    <property type="project" value="TreeGrafter"/>
</dbReference>
<dbReference type="Proteomes" id="UP000033885">
    <property type="component" value="Unassembled WGS sequence"/>
</dbReference>
<dbReference type="EMBL" id="JJOT01000093">
    <property type="protein sequence ID" value="KKG00746.1"/>
    <property type="molecule type" value="Genomic_DNA"/>
</dbReference>
<evidence type="ECO:0000313" key="7">
    <source>
        <dbReference type="EMBL" id="KKF99146.1"/>
    </source>
</evidence>
<dbReference type="PANTHER" id="PTHR30290:SF10">
    <property type="entry name" value="PERIPLASMIC OLIGOPEPTIDE-BINDING PROTEIN-RELATED"/>
    <property type="match status" value="1"/>
</dbReference>
<comment type="similarity">
    <text evidence="2">Belongs to the bacterial solute-binding protein 5 family.</text>
</comment>
<evidence type="ECO:0000313" key="37">
    <source>
        <dbReference type="Proteomes" id="UP000033885"/>
    </source>
</evidence>
<evidence type="ECO:0000313" key="20">
    <source>
        <dbReference type="EMBL" id="KKH56454.1"/>
    </source>
</evidence>
<dbReference type="Proteomes" id="UP000034597">
    <property type="component" value="Unassembled WGS sequence"/>
</dbReference>
<dbReference type="PANTHER" id="PTHR30290">
    <property type="entry name" value="PERIPLASMIC BINDING COMPONENT OF ABC TRANSPORTER"/>
    <property type="match status" value="1"/>
</dbReference>
<dbReference type="Proteomes" id="UP000034842">
    <property type="component" value="Unassembled WGS sequence"/>
</dbReference>
<evidence type="ECO:0000313" key="51">
    <source>
        <dbReference type="Proteomes" id="UP000034657"/>
    </source>
</evidence>
<dbReference type="GO" id="GO:0043190">
    <property type="term" value="C:ATP-binding cassette (ABC) transporter complex"/>
    <property type="evidence" value="ECO:0007669"/>
    <property type="project" value="InterPro"/>
</dbReference>
<evidence type="ECO:0000313" key="54">
    <source>
        <dbReference type="Proteomes" id="UP000034758"/>
    </source>
</evidence>
<evidence type="ECO:0000313" key="40">
    <source>
        <dbReference type="Proteomes" id="UP000034040"/>
    </source>
</evidence>